<evidence type="ECO:0000256" key="2">
    <source>
        <dbReference type="ARBA" id="ARBA00022448"/>
    </source>
</evidence>
<dbReference type="Pfam" id="PF21917">
    <property type="entry name" value="NMB0537_N"/>
    <property type="match status" value="1"/>
</dbReference>
<dbReference type="InterPro" id="IPR044751">
    <property type="entry name" value="Ion_transp-like_CBS"/>
</dbReference>
<dbReference type="Pfam" id="PF00571">
    <property type="entry name" value="CBS"/>
    <property type="match status" value="2"/>
</dbReference>
<keyword evidence="12" id="KW-1185">Reference proteome</keyword>
<dbReference type="InterPro" id="IPR000644">
    <property type="entry name" value="CBS_dom"/>
</dbReference>
<dbReference type="RefSeq" id="WP_158345049.1">
    <property type="nucleotide sequence ID" value="NZ_AP019379.1"/>
</dbReference>
<dbReference type="InterPro" id="IPR016169">
    <property type="entry name" value="FAD-bd_PCMH_sub2"/>
</dbReference>
<dbReference type="SUPFAM" id="SSF54631">
    <property type="entry name" value="CBS-domain pair"/>
    <property type="match status" value="1"/>
</dbReference>
<dbReference type="SMART" id="SM01091">
    <property type="entry name" value="CorC_HlyC"/>
    <property type="match status" value="1"/>
</dbReference>
<dbReference type="Pfam" id="PF03471">
    <property type="entry name" value="CorC_HlyC"/>
    <property type="match status" value="1"/>
</dbReference>
<reference evidence="11 12" key="1">
    <citation type="journal article" date="2019" name="Proc. Natl. Acad. Sci. U.S.A.">
        <title>Exaggeration and cooption of innate immunity for social defense.</title>
        <authorList>
            <person name="Kutsukake M."/>
            <person name="Moriyama M."/>
            <person name="Shigenobu S."/>
            <person name="Meng X.-Y."/>
            <person name="Nikoh N."/>
            <person name="Noda C."/>
            <person name="Kobayashi S."/>
            <person name="Fukatsu T."/>
        </authorList>
    </citation>
    <scope>NUCLEOTIDE SEQUENCE [LARGE SCALE GENOMIC DNA]</scope>
    <source>
        <strain evidence="11 12">Nmo</strain>
    </source>
</reference>
<gene>
    <name evidence="11" type="primary">ybeX</name>
    <name evidence="11" type="ORF">BUCNMO_335</name>
</gene>
<dbReference type="OrthoDB" id="9797674at2"/>
<name>A0A455TAJ9_9GAMM</name>
<organism evidence="11 12">
    <name type="scientific">Buchnera aphidicola</name>
    <name type="common">Nipponaphis monzeni</name>
    <dbReference type="NCBI Taxonomy" id="2495405"/>
    <lineage>
        <taxon>Bacteria</taxon>
        <taxon>Pseudomonadati</taxon>
        <taxon>Pseudomonadota</taxon>
        <taxon>Gammaproteobacteria</taxon>
        <taxon>Enterobacterales</taxon>
        <taxon>Erwiniaceae</taxon>
        <taxon>Buchnera</taxon>
    </lineage>
</organism>
<dbReference type="EMBL" id="AP019379">
    <property type="protein sequence ID" value="BBI01339.1"/>
    <property type="molecule type" value="Genomic_DNA"/>
</dbReference>
<comment type="similarity">
    <text evidence="1">Belongs to the UPF0053 family.</text>
</comment>
<dbReference type="Gene3D" id="3.30.465.10">
    <property type="match status" value="1"/>
</dbReference>
<dbReference type="Proteomes" id="UP000317544">
    <property type="component" value="Chromosome"/>
</dbReference>
<dbReference type="PANTHER" id="PTHR22777">
    <property type="entry name" value="HEMOLYSIN-RELATED"/>
    <property type="match status" value="1"/>
</dbReference>
<dbReference type="SUPFAM" id="SSF56176">
    <property type="entry name" value="FAD-binding/transporter-associated domain-like"/>
    <property type="match status" value="1"/>
</dbReference>
<evidence type="ECO:0000313" key="11">
    <source>
        <dbReference type="EMBL" id="BBI01339.1"/>
    </source>
</evidence>
<proteinExistence type="inferred from homology"/>
<keyword evidence="5 9" id="KW-0129">CBS domain</keyword>
<evidence type="ECO:0000313" key="12">
    <source>
        <dbReference type="Proteomes" id="UP000317544"/>
    </source>
</evidence>
<evidence type="ECO:0000256" key="4">
    <source>
        <dbReference type="ARBA" id="ARBA00022842"/>
    </source>
</evidence>
<accession>A0A455TAJ9</accession>
<feature type="domain" description="CBS" evidence="10">
    <location>
        <begin position="61"/>
        <end position="121"/>
    </location>
</feature>
<evidence type="ECO:0000256" key="6">
    <source>
        <dbReference type="ARBA" id="ARBA00023285"/>
    </source>
</evidence>
<dbReference type="FunFam" id="3.10.580.10:FF:000002">
    <property type="entry name" value="Magnesium/cobalt efflux protein CorC"/>
    <property type="match status" value="1"/>
</dbReference>
<evidence type="ECO:0000256" key="7">
    <source>
        <dbReference type="ARBA" id="ARBA00037273"/>
    </source>
</evidence>
<dbReference type="InterPro" id="IPR005170">
    <property type="entry name" value="Transptr-assoc_dom"/>
</dbReference>
<dbReference type="InterPro" id="IPR046342">
    <property type="entry name" value="CBS_dom_sf"/>
</dbReference>
<keyword evidence="4" id="KW-0460">Magnesium</keyword>
<keyword evidence="2" id="KW-0813">Transport</keyword>
<dbReference type="PROSITE" id="PS51371">
    <property type="entry name" value="CBS"/>
    <property type="match status" value="2"/>
</dbReference>
<keyword evidence="3" id="KW-0677">Repeat</keyword>
<dbReference type="GO" id="GO:0005886">
    <property type="term" value="C:plasma membrane"/>
    <property type="evidence" value="ECO:0007669"/>
    <property type="project" value="TreeGrafter"/>
</dbReference>
<dbReference type="GO" id="GO:0050660">
    <property type="term" value="F:flavin adenine dinucleotide binding"/>
    <property type="evidence" value="ECO:0007669"/>
    <property type="project" value="InterPro"/>
</dbReference>
<dbReference type="CDD" id="cd04590">
    <property type="entry name" value="CBS_pair_CorC_HlyC_assoc"/>
    <property type="match status" value="1"/>
</dbReference>
<evidence type="ECO:0000256" key="5">
    <source>
        <dbReference type="ARBA" id="ARBA00023122"/>
    </source>
</evidence>
<dbReference type="Gene3D" id="3.10.580.10">
    <property type="entry name" value="CBS-domain"/>
    <property type="match status" value="1"/>
</dbReference>
<evidence type="ECO:0000256" key="3">
    <source>
        <dbReference type="ARBA" id="ARBA00022737"/>
    </source>
</evidence>
<dbReference type="NCBIfam" id="NF011675">
    <property type="entry name" value="PRK15094.1"/>
    <property type="match status" value="1"/>
</dbReference>
<keyword evidence="6" id="KW-0170">Cobalt</keyword>
<dbReference type="PANTHER" id="PTHR22777:SF27">
    <property type="entry name" value="MAGNESIUM AND COBALT EFFLUX PROTEIN CORC"/>
    <property type="match status" value="1"/>
</dbReference>
<protein>
    <recommendedName>
        <fullName evidence="8">Magnesium and cobalt efflux protein CorC</fullName>
    </recommendedName>
</protein>
<evidence type="ECO:0000256" key="1">
    <source>
        <dbReference type="ARBA" id="ARBA00006337"/>
    </source>
</evidence>
<dbReference type="InterPro" id="IPR054115">
    <property type="entry name" value="CorC_N"/>
</dbReference>
<dbReference type="AlphaFoldDB" id="A0A455TAJ9"/>
<evidence type="ECO:0000256" key="8">
    <source>
        <dbReference type="ARBA" id="ARBA00040729"/>
    </source>
</evidence>
<evidence type="ECO:0000259" key="10">
    <source>
        <dbReference type="PROSITE" id="PS51371"/>
    </source>
</evidence>
<sequence>MKQKKIFSMLLYQLFYNEPKSKEDLLSLIRNLEKHELIDLDTKSMLEGVININKKRIKEIMIPRPQMVTLALNYSINQCIDTIIKSAHSRYPVMSTNKNYVKGIFMAKDLLPFMLNKSNTFVIKNILRPAIVVPESKYVHSMLKEFRLNRYHMAMVIDEFGAVSGLVTIEDILELIVGEIEDEYDNIDELNIRESNQNTFTIKGLTEIKEFNEFFNTSFNDTEVDTIGGFIMKAFGKLPKKGETIFINKYKFKILATDSRRIVQVQMFIQNK</sequence>
<feature type="domain" description="CBS" evidence="10">
    <location>
        <begin position="126"/>
        <end position="183"/>
    </location>
</feature>
<evidence type="ECO:0000256" key="9">
    <source>
        <dbReference type="PROSITE-ProRule" id="PRU00703"/>
    </source>
</evidence>
<comment type="function">
    <text evidence="7">Plays a role in the transport of magnesium and cobalt ions.</text>
</comment>
<dbReference type="InterPro" id="IPR036318">
    <property type="entry name" value="FAD-bd_PCMH-like_sf"/>
</dbReference>